<keyword evidence="2" id="KW-1185">Reference proteome</keyword>
<comment type="caution">
    <text evidence="1">The sequence shown here is derived from an EMBL/GenBank/DDBJ whole genome shotgun (WGS) entry which is preliminary data.</text>
</comment>
<organism evidence="1 2">
    <name type="scientific">Mytilus edulis</name>
    <name type="common">Blue mussel</name>
    <dbReference type="NCBI Taxonomy" id="6550"/>
    <lineage>
        <taxon>Eukaryota</taxon>
        <taxon>Metazoa</taxon>
        <taxon>Spiralia</taxon>
        <taxon>Lophotrochozoa</taxon>
        <taxon>Mollusca</taxon>
        <taxon>Bivalvia</taxon>
        <taxon>Autobranchia</taxon>
        <taxon>Pteriomorphia</taxon>
        <taxon>Mytilida</taxon>
        <taxon>Mytiloidea</taxon>
        <taxon>Mytilidae</taxon>
        <taxon>Mytilinae</taxon>
        <taxon>Mytilus</taxon>
    </lineage>
</organism>
<gene>
    <name evidence="1" type="ORF">MEDL_39340</name>
</gene>
<evidence type="ECO:0000313" key="1">
    <source>
        <dbReference type="EMBL" id="CAG2226247.1"/>
    </source>
</evidence>
<protein>
    <submittedName>
        <fullName evidence="1">Uncharacterized protein</fullName>
    </submittedName>
</protein>
<name>A0A8S3T6M1_MYTED</name>
<reference evidence="1" key="1">
    <citation type="submission" date="2021-03" db="EMBL/GenBank/DDBJ databases">
        <authorList>
            <person name="Bekaert M."/>
        </authorList>
    </citation>
    <scope>NUCLEOTIDE SEQUENCE</scope>
</reference>
<dbReference type="EMBL" id="CAJPWZ010001888">
    <property type="protein sequence ID" value="CAG2226247.1"/>
    <property type="molecule type" value="Genomic_DNA"/>
</dbReference>
<proteinExistence type="predicted"/>
<dbReference type="AlphaFoldDB" id="A0A8S3T6M1"/>
<dbReference type="Proteomes" id="UP000683360">
    <property type="component" value="Unassembled WGS sequence"/>
</dbReference>
<evidence type="ECO:0000313" key="2">
    <source>
        <dbReference type="Proteomes" id="UP000683360"/>
    </source>
</evidence>
<accession>A0A8S3T6M1</accession>
<sequence length="198" mass="22654">MNSQRLSFEVEITEEISDQLDAVAVGFCHSELPQKIGIGVKDEDPPTHFEVSGGCVMFSSGGNVFAESMVPKNLKDKEKYKRRQDTSVHHDNEQNMYFIITDTSVHHDKDLNIHFIITDTSVHHDNEQSKKTKKTKVNTEVGKKKKKIPCRDFRDYEFIAVQVGKTAGNLQLIEEQLNGEMFHSTSETINESIEYYEK</sequence>